<feature type="domain" description="CYTH" evidence="1">
    <location>
        <begin position="4"/>
        <end position="193"/>
    </location>
</feature>
<dbReference type="InterPro" id="IPR009195">
    <property type="entry name" value="Uncharacterised_YjbK"/>
</dbReference>
<dbReference type="PIRSF" id="PIRSF012526">
    <property type="entry name" value="CYTH_UCP012526"/>
    <property type="match status" value="1"/>
</dbReference>
<dbReference type="InterPro" id="IPR033469">
    <property type="entry name" value="CYTH-like_dom_sf"/>
</dbReference>
<dbReference type="OrthoDB" id="384378at2"/>
<protein>
    <recommendedName>
        <fullName evidence="1">CYTH domain-containing protein</fullName>
    </recommendedName>
</protein>
<organism evidence="2 3">
    <name type="scientific">Ureibacillus massiliensis 4400831 = CIP 108448 = CCUG 49529</name>
    <dbReference type="NCBI Taxonomy" id="1211035"/>
    <lineage>
        <taxon>Bacteria</taxon>
        <taxon>Bacillati</taxon>
        <taxon>Bacillota</taxon>
        <taxon>Bacilli</taxon>
        <taxon>Bacillales</taxon>
        <taxon>Caryophanaceae</taxon>
        <taxon>Ureibacillus</taxon>
    </lineage>
</organism>
<dbReference type="InterPro" id="IPR023577">
    <property type="entry name" value="CYTH_domain"/>
</dbReference>
<proteinExistence type="predicted"/>
<accession>A0A0A3J0T2</accession>
<dbReference type="EMBL" id="JPVQ01000017">
    <property type="protein sequence ID" value="KGR90576.1"/>
    <property type="molecule type" value="Genomic_DNA"/>
</dbReference>
<dbReference type="Proteomes" id="UP000030595">
    <property type="component" value="Unassembled WGS sequence"/>
</dbReference>
<dbReference type="SUPFAM" id="SSF55154">
    <property type="entry name" value="CYTH-like phosphatases"/>
    <property type="match status" value="1"/>
</dbReference>
<dbReference type="RefSeq" id="WP_036176508.1">
    <property type="nucleotide sequence ID" value="NZ_AVCZ01000017.1"/>
</dbReference>
<dbReference type="eggNOG" id="COG4116">
    <property type="taxonomic scope" value="Bacteria"/>
</dbReference>
<reference evidence="2 3" key="1">
    <citation type="submission" date="2014-02" db="EMBL/GenBank/DDBJ databases">
        <title>Draft genome sequence of Lysinibacillus massiliensis CCUG 49529.</title>
        <authorList>
            <person name="Zhang F."/>
            <person name="Wang G."/>
            <person name="Zhang L."/>
        </authorList>
    </citation>
    <scope>NUCLEOTIDE SEQUENCE [LARGE SCALE GENOMIC DNA]</scope>
    <source>
        <strain evidence="2 3">CCUG 49529</strain>
    </source>
</reference>
<dbReference type="CDD" id="cd07762">
    <property type="entry name" value="CYTH-like_Pase_1"/>
    <property type="match status" value="1"/>
</dbReference>
<evidence type="ECO:0000259" key="1">
    <source>
        <dbReference type="PROSITE" id="PS51707"/>
    </source>
</evidence>
<name>A0A0A3J0T2_9BACL</name>
<evidence type="ECO:0000313" key="2">
    <source>
        <dbReference type="EMBL" id="KGR90576.1"/>
    </source>
</evidence>
<keyword evidence="3" id="KW-1185">Reference proteome</keyword>
<gene>
    <name evidence="2" type="ORF">CD30_10930</name>
</gene>
<dbReference type="SMART" id="SM01118">
    <property type="entry name" value="CYTH"/>
    <property type="match status" value="1"/>
</dbReference>
<dbReference type="Pfam" id="PF01928">
    <property type="entry name" value="CYTH"/>
    <property type="match status" value="1"/>
</dbReference>
<evidence type="ECO:0000313" key="3">
    <source>
        <dbReference type="Proteomes" id="UP000030595"/>
    </source>
</evidence>
<dbReference type="PROSITE" id="PS51707">
    <property type="entry name" value="CYTH"/>
    <property type="match status" value="1"/>
</dbReference>
<sequence length="195" mass="22666">MTQEIEIEFKNLLTKEQYEMLLKEFKIDDSKIIRQTNHYFDTPEWHLKTLHAGLRIRETKSSIVCTLKEKTAENTHLETTDSLSSNEAEMMLNGQHFDAPSVHRKLLNLNVPIDELKVFGSLTTDRVELPYKGGILVLDHSFYLNCDDYEVEYEADDENTGAEIFNKFLTDFQIEKRATDKKIARFMKALNAKKG</sequence>
<dbReference type="Gene3D" id="2.40.320.10">
    <property type="entry name" value="Hypothetical Protein Pfu-838710-001"/>
    <property type="match status" value="1"/>
</dbReference>
<comment type="caution">
    <text evidence="2">The sequence shown here is derived from an EMBL/GenBank/DDBJ whole genome shotgun (WGS) entry which is preliminary data.</text>
</comment>
<dbReference type="AlphaFoldDB" id="A0A0A3J0T2"/>